<gene>
    <name evidence="1" type="ORF">HRJ53_20290</name>
</gene>
<keyword evidence="2" id="KW-1185">Reference proteome</keyword>
<evidence type="ECO:0000313" key="2">
    <source>
        <dbReference type="Proteomes" id="UP000567293"/>
    </source>
</evidence>
<dbReference type="EMBL" id="JACDQQ010001955">
    <property type="protein sequence ID" value="MBA0087330.1"/>
    <property type="molecule type" value="Genomic_DNA"/>
</dbReference>
<sequence length="110" mass="12805">MKIQDDPCDWEDFRLEDFAVPYDPTKPVAVKPRPDLQAWENAFFELHQWLDDDPDRRKAVIRPDSCEIWQLSLYIDHQRVSAISGCDLPEMIAEAMEGMVIATPNDIPFE</sequence>
<name>A0A7V8SYH1_9BACT</name>
<proteinExistence type="predicted"/>
<protein>
    <submittedName>
        <fullName evidence="1">Uncharacterized protein</fullName>
    </submittedName>
</protein>
<accession>A0A7V8SYH1</accession>
<evidence type="ECO:0000313" key="1">
    <source>
        <dbReference type="EMBL" id="MBA0087330.1"/>
    </source>
</evidence>
<dbReference type="Proteomes" id="UP000567293">
    <property type="component" value="Unassembled WGS sequence"/>
</dbReference>
<organism evidence="1 2">
    <name type="scientific">Candidatus Acidiferrum panamense</name>
    <dbReference type="NCBI Taxonomy" id="2741543"/>
    <lineage>
        <taxon>Bacteria</taxon>
        <taxon>Pseudomonadati</taxon>
        <taxon>Acidobacteriota</taxon>
        <taxon>Terriglobia</taxon>
        <taxon>Candidatus Acidiferrales</taxon>
        <taxon>Candidatus Acidiferrum</taxon>
    </lineage>
</organism>
<comment type="caution">
    <text evidence="1">The sequence shown here is derived from an EMBL/GenBank/DDBJ whole genome shotgun (WGS) entry which is preliminary data.</text>
</comment>
<dbReference type="AlphaFoldDB" id="A0A7V8SYH1"/>
<reference evidence="1" key="1">
    <citation type="submission" date="2020-06" db="EMBL/GenBank/DDBJ databases">
        <title>Legume-microbial interactions unlock mineral nutrients during tropical forest succession.</title>
        <authorList>
            <person name="Epihov D.Z."/>
        </authorList>
    </citation>
    <scope>NUCLEOTIDE SEQUENCE [LARGE SCALE GENOMIC DNA]</scope>
    <source>
        <strain evidence="1">Pan2503</strain>
    </source>
</reference>